<dbReference type="EMBL" id="BAAAZN010000003">
    <property type="protein sequence ID" value="GAA3537324.1"/>
    <property type="molecule type" value="Genomic_DNA"/>
</dbReference>
<protein>
    <submittedName>
        <fullName evidence="1">Uncharacterized protein</fullName>
    </submittedName>
</protein>
<name>A0ABP6VP49_9PSEU</name>
<organism evidence="1 2">
    <name type="scientific">Amycolatopsis ultiminotia</name>
    <dbReference type="NCBI Taxonomy" id="543629"/>
    <lineage>
        <taxon>Bacteria</taxon>
        <taxon>Bacillati</taxon>
        <taxon>Actinomycetota</taxon>
        <taxon>Actinomycetes</taxon>
        <taxon>Pseudonocardiales</taxon>
        <taxon>Pseudonocardiaceae</taxon>
        <taxon>Amycolatopsis</taxon>
    </lineage>
</organism>
<gene>
    <name evidence="1" type="ORF">GCM10022222_21260</name>
</gene>
<evidence type="ECO:0000313" key="1">
    <source>
        <dbReference type="EMBL" id="GAA3537324.1"/>
    </source>
</evidence>
<keyword evidence="2" id="KW-1185">Reference proteome</keyword>
<proteinExistence type="predicted"/>
<comment type="caution">
    <text evidence="1">The sequence shown here is derived from an EMBL/GenBank/DDBJ whole genome shotgun (WGS) entry which is preliminary data.</text>
</comment>
<evidence type="ECO:0000313" key="2">
    <source>
        <dbReference type="Proteomes" id="UP001500689"/>
    </source>
</evidence>
<sequence length="190" mass="20754">MLSRAAKLEDTGRACADLVPPAEGGFGSGDRLCVWLAPFGLVLFVGLPCHSGGMELTGHDFDGIPKGNVRVPVVEFARLWLAAEQRYEAEPTWANFGVVQTCRWLATATVRPAQGPWYLAEAPVTNRFGQAHEETIEAESLAAEVLLFRRPVAPWLSERPGWLLAVVQTLAWAWRRSGCPPIDVPAHVQG</sequence>
<reference evidence="2" key="1">
    <citation type="journal article" date="2019" name="Int. J. Syst. Evol. Microbiol.">
        <title>The Global Catalogue of Microorganisms (GCM) 10K type strain sequencing project: providing services to taxonomists for standard genome sequencing and annotation.</title>
        <authorList>
            <consortium name="The Broad Institute Genomics Platform"/>
            <consortium name="The Broad Institute Genome Sequencing Center for Infectious Disease"/>
            <person name="Wu L."/>
            <person name="Ma J."/>
        </authorList>
    </citation>
    <scope>NUCLEOTIDE SEQUENCE [LARGE SCALE GENOMIC DNA]</scope>
    <source>
        <strain evidence="2">JCM 16898</strain>
    </source>
</reference>
<dbReference type="Proteomes" id="UP001500689">
    <property type="component" value="Unassembled WGS sequence"/>
</dbReference>
<accession>A0ABP6VP49</accession>